<dbReference type="EMBL" id="JACHTF010000001">
    <property type="protein sequence ID" value="MBB1058982.1"/>
    <property type="molecule type" value="Genomic_DNA"/>
</dbReference>
<gene>
    <name evidence="1" type="ORF">H4F98_00170</name>
</gene>
<reference evidence="1 2" key="1">
    <citation type="submission" date="2020-08" db="EMBL/GenBank/DDBJ databases">
        <authorList>
            <person name="Xu S."/>
            <person name="Li A."/>
        </authorList>
    </citation>
    <scope>NUCLEOTIDE SEQUENCE [LARGE SCALE GENOMIC DNA]</scope>
    <source>
        <strain evidence="1 2">119BY6-57</strain>
    </source>
</reference>
<proteinExistence type="predicted"/>
<dbReference type="Proteomes" id="UP000523196">
    <property type="component" value="Unassembled WGS sequence"/>
</dbReference>
<accession>A0A7W3Y4C4</accession>
<evidence type="ECO:0000313" key="1">
    <source>
        <dbReference type="EMBL" id="MBB1058982.1"/>
    </source>
</evidence>
<evidence type="ECO:0000313" key="2">
    <source>
        <dbReference type="Proteomes" id="UP000523196"/>
    </source>
</evidence>
<organism evidence="1 2">
    <name type="scientific">Marilutibacter spongiae</name>
    <dbReference type="NCBI Taxonomy" id="2025720"/>
    <lineage>
        <taxon>Bacteria</taxon>
        <taxon>Pseudomonadati</taxon>
        <taxon>Pseudomonadota</taxon>
        <taxon>Gammaproteobacteria</taxon>
        <taxon>Lysobacterales</taxon>
        <taxon>Lysobacteraceae</taxon>
        <taxon>Marilutibacter</taxon>
    </lineage>
</organism>
<name>A0A7W3Y4C4_9GAMM</name>
<comment type="caution">
    <text evidence="1">The sequence shown here is derived from an EMBL/GenBank/DDBJ whole genome shotgun (WGS) entry which is preliminary data.</text>
</comment>
<sequence>MLPPPPREGGMARLDGYGPLRVGMTAAEVEAAWDQDAPLGGGGAPTGGSCYYLFPGTDAASAPVAFMIENDTFVRYDARSDALEAPGGGHIGDSADDIRQRHAGMVESRPHKYVEGGEYLRVTGVSGQSGVLVFVVDAAGRVTGWHVGQAPQVDYVEGCS</sequence>
<dbReference type="AlphaFoldDB" id="A0A7W3Y4C4"/>
<protein>
    <submittedName>
        <fullName evidence="1">Lectin</fullName>
    </submittedName>
</protein>
<keyword evidence="2" id="KW-1185">Reference proteome</keyword>